<dbReference type="Proteomes" id="UP000465304">
    <property type="component" value="Unassembled WGS sequence"/>
</dbReference>
<keyword evidence="3" id="KW-1185">Reference proteome</keyword>
<comment type="caution">
    <text evidence="2">The sequence shown here is derived from an EMBL/GenBank/DDBJ whole genome shotgun (WGS) entry which is preliminary data.</text>
</comment>
<evidence type="ECO:0000313" key="2">
    <source>
        <dbReference type="EMBL" id="GFH00162.1"/>
    </source>
</evidence>
<dbReference type="EMBL" id="BLLB01000002">
    <property type="protein sequence ID" value="GFH00162.1"/>
    <property type="molecule type" value="Genomic_DNA"/>
</dbReference>
<reference evidence="2 3" key="1">
    <citation type="journal article" date="2019" name="Emerg. Microbes Infect.">
        <title>Comprehensive subspecies identification of 175 nontuberculous mycobacteria species based on 7547 genomic profiles.</title>
        <authorList>
            <person name="Matsumoto Y."/>
            <person name="Kinjo T."/>
            <person name="Motooka D."/>
            <person name="Nabeya D."/>
            <person name="Jung N."/>
            <person name="Uechi K."/>
            <person name="Horii T."/>
            <person name="Iida T."/>
            <person name="Fujita J."/>
            <person name="Nakamura S."/>
        </authorList>
    </citation>
    <scope>NUCLEOTIDE SEQUENCE [LARGE SCALE GENOMIC DNA]</scope>
    <source>
        <strain evidence="2 3">JCM 30996</strain>
    </source>
</reference>
<proteinExistence type="predicted"/>
<evidence type="ECO:0000313" key="3">
    <source>
        <dbReference type="Proteomes" id="UP000465304"/>
    </source>
</evidence>
<dbReference type="AlphaFoldDB" id="A0A7I9ZGM5"/>
<accession>A0A7I9ZGM5</accession>
<feature type="region of interest" description="Disordered" evidence="1">
    <location>
        <begin position="18"/>
        <end position="40"/>
    </location>
</feature>
<organism evidence="2 3">
    <name type="scientific">Mycolicibacterium hippocampi</name>
    <dbReference type="NCBI Taxonomy" id="659824"/>
    <lineage>
        <taxon>Bacteria</taxon>
        <taxon>Bacillati</taxon>
        <taxon>Actinomycetota</taxon>
        <taxon>Actinomycetes</taxon>
        <taxon>Mycobacteriales</taxon>
        <taxon>Mycobacteriaceae</taxon>
        <taxon>Mycolicibacterium</taxon>
    </lineage>
</organism>
<name>A0A7I9ZGM5_9MYCO</name>
<sequence length="86" mass="8793">MPPKSCAEVASPAFTPDAVSAPELSLSGGAQPTAPETSTADAATARALVVTPDSNCAVIREKFIAEPSDEQETAQWLGGYRSATAQ</sequence>
<feature type="compositionally biased region" description="Polar residues" evidence="1">
    <location>
        <begin position="28"/>
        <end position="40"/>
    </location>
</feature>
<evidence type="ECO:0000256" key="1">
    <source>
        <dbReference type="SAM" id="MobiDB-lite"/>
    </source>
</evidence>
<gene>
    <name evidence="2" type="ORF">MHIP_06450</name>
</gene>
<protein>
    <submittedName>
        <fullName evidence="2">Uncharacterized protein</fullName>
    </submittedName>
</protein>